<dbReference type="EMBL" id="KX577802">
    <property type="protein sequence ID" value="APY28337.1"/>
    <property type="molecule type" value="Genomic_DNA"/>
</dbReference>
<reference evidence="2" key="1">
    <citation type="journal article" date="2017" name="Virology">
        <title>A novel pathogenic aviadenovirus from red-bellied parrots (Poicephalus rufiventris) unveils deep recombination events among avian host lineages.</title>
        <authorList>
            <person name="Das S."/>
            <person name="Fearnside K."/>
            <person name="Sarker S."/>
            <person name="Forwood J.K."/>
            <person name="Raidal S.R."/>
        </authorList>
    </citation>
    <scope>NUCLEOTIDE SEQUENCE [LARGE SCALE GENOMIC DNA]</scope>
</reference>
<dbReference type="Proteomes" id="UP000241841">
    <property type="component" value="Segment"/>
</dbReference>
<name>A0A1P8SW70_9ADEN</name>
<organism evidence="1 2">
    <name type="scientific">psittacine adenovirus 4</name>
    <dbReference type="NCBI Taxonomy" id="2773287"/>
    <lineage>
        <taxon>Viruses</taxon>
        <taxon>Varidnaviria</taxon>
        <taxon>Bamfordvirae</taxon>
        <taxon>Preplasmiviricota</taxon>
        <taxon>Polisuviricotina</taxon>
        <taxon>Pharingeaviricetes</taxon>
        <taxon>Rowavirales</taxon>
        <taxon>Adenoviridae</taxon>
        <taxon>Aviadenovirus</taxon>
        <taxon>Aviadenovirus rubri</taxon>
        <taxon>Psittacine aviadenovirus B</taxon>
    </lineage>
</organism>
<keyword evidence="2" id="KW-1185">Reference proteome</keyword>
<evidence type="ECO:0000313" key="1">
    <source>
        <dbReference type="EMBL" id="APY28337.1"/>
    </source>
</evidence>
<proteinExistence type="predicted"/>
<evidence type="ECO:0000313" key="2">
    <source>
        <dbReference type="Proteomes" id="UP000241841"/>
    </source>
</evidence>
<protein>
    <submittedName>
        <fullName evidence="1">ORF05</fullName>
    </submittedName>
</protein>
<accession>A0A1P8SW70</accession>
<sequence>MIVSLWLTAYTVLSWWEGLWKRYCAEEERQREILAESLFALMNALSDVSVQLEHGERSESPPSSRAD</sequence>